<feature type="chain" id="PRO_5004121068" description="Right handed beta helix domain-containing protein" evidence="1">
    <location>
        <begin position="19"/>
        <end position="419"/>
    </location>
</feature>
<proteinExistence type="predicted"/>
<dbReference type="InterPro" id="IPR012334">
    <property type="entry name" value="Pectin_lyas_fold"/>
</dbReference>
<accession>N4UKS2</accession>
<reference evidence="4" key="2">
    <citation type="journal article" date="2014" name="PLoS ONE">
        <title>Genome and Transcriptome Analysis of the Fungal Pathogen Fusarium oxysporum f. sp. cubense Causing Banana Vascular Wilt Disease.</title>
        <authorList>
            <person name="Guo L."/>
            <person name="Han L."/>
            <person name="Yang L."/>
            <person name="Zeng H."/>
            <person name="Fan D."/>
            <person name="Zhu Y."/>
            <person name="Feng Y."/>
            <person name="Wang G."/>
            <person name="Peng C."/>
            <person name="Jiang X."/>
            <person name="Zhou D."/>
            <person name="Ni P."/>
            <person name="Liang C."/>
            <person name="Liu L."/>
            <person name="Wang J."/>
            <person name="Mao C."/>
            <person name="Fang X."/>
            <person name="Peng M."/>
            <person name="Huang J."/>
        </authorList>
    </citation>
    <scope>NUCLEOTIDE SEQUENCE [LARGE SCALE GENOMIC DNA]</scope>
    <source>
        <strain evidence="4">race 1</strain>
    </source>
</reference>
<evidence type="ECO:0000313" key="3">
    <source>
        <dbReference type="EMBL" id="ENH75804.1"/>
    </source>
</evidence>
<feature type="domain" description="Right handed beta helix" evidence="2">
    <location>
        <begin position="170"/>
        <end position="287"/>
    </location>
</feature>
<feature type="signal peptide" evidence="1">
    <location>
        <begin position="1"/>
        <end position="18"/>
    </location>
</feature>
<dbReference type="HOGENOM" id="CLU_054231_0_0_1"/>
<dbReference type="SUPFAM" id="SSF51126">
    <property type="entry name" value="Pectin lyase-like"/>
    <property type="match status" value="1"/>
</dbReference>
<dbReference type="Proteomes" id="UP000016928">
    <property type="component" value="Unassembled WGS sequence"/>
</dbReference>
<dbReference type="AlphaFoldDB" id="N4UKS2"/>
<dbReference type="Gene3D" id="2.160.20.10">
    <property type="entry name" value="Single-stranded right-handed beta-helix, Pectin lyase-like"/>
    <property type="match status" value="1"/>
</dbReference>
<sequence length="419" mass="44814">MKITSALTGILFLGSVAASPLSDEEGLGARDKPKCYYKDKHCCNFKDDYTPEYGNSGQYGHRHTIYVRHDESIQKAINMASRGDTIVVAAGTYAEQLTISKDGIKLIGKGAVLVPPKKIVNNMCSGLSGPRTEAGICVQGKGIELDKFVIEHRKVLSVKRPVKDVSIIGFEVRKFSGINIAVLGAMNTHVSKNILADGAKYGTLTAGSTKTAVEGNKVLHTGLGVNGIGICMDNFSDVHVEKNVVTDYGVGICVQTNGADVHHNMVSQSCFGIFVDPGVTGAKVRHNHVGPINPACQIAWGITIDGAAGSKVSDNLVEGQKHKGTAVGLVVIDEECSPTSPLFGLSCVTLKRKLGLVFSSTFLACHRMASSHLSSKPPRRALTNSLSLRIRFTPLSTFPSSLPSSSIWRLRKPLSISLW</sequence>
<dbReference type="VEuPathDB" id="FungiDB:FOC1_g10001661"/>
<protein>
    <recommendedName>
        <fullName evidence="2">Right handed beta helix domain-containing protein</fullName>
    </recommendedName>
</protein>
<reference evidence="4" key="1">
    <citation type="submission" date="2012-09" db="EMBL/GenBank/DDBJ databases">
        <title>Genome sequencing and comparative transcriptomics of race 1 and race 4 of banana pathogen: Fusarium oxysporum f. sp. cubense.</title>
        <authorList>
            <person name="Fang X."/>
            <person name="Huang J."/>
        </authorList>
    </citation>
    <scope>NUCLEOTIDE SEQUENCE [LARGE SCALE GENOMIC DNA]</scope>
    <source>
        <strain evidence="4">race 1</strain>
    </source>
</reference>
<gene>
    <name evidence="3" type="ORF">FOC1_g10001661</name>
</gene>
<name>N4UKS2_FUSC1</name>
<dbReference type="Pfam" id="PF13229">
    <property type="entry name" value="Beta_helix"/>
    <property type="match status" value="1"/>
</dbReference>
<dbReference type="OrthoDB" id="3488255at2759"/>
<evidence type="ECO:0000259" key="2">
    <source>
        <dbReference type="Pfam" id="PF13229"/>
    </source>
</evidence>
<evidence type="ECO:0000313" key="4">
    <source>
        <dbReference type="Proteomes" id="UP000016928"/>
    </source>
</evidence>
<organism evidence="3 4">
    <name type="scientific">Fusarium oxysporum f. sp. cubense (strain race 1)</name>
    <name type="common">Panama disease fungus</name>
    <dbReference type="NCBI Taxonomy" id="1229664"/>
    <lineage>
        <taxon>Eukaryota</taxon>
        <taxon>Fungi</taxon>
        <taxon>Dikarya</taxon>
        <taxon>Ascomycota</taxon>
        <taxon>Pezizomycotina</taxon>
        <taxon>Sordariomycetes</taxon>
        <taxon>Hypocreomycetidae</taxon>
        <taxon>Hypocreales</taxon>
        <taxon>Nectriaceae</taxon>
        <taxon>Fusarium</taxon>
        <taxon>Fusarium oxysporum species complex</taxon>
    </lineage>
</organism>
<keyword evidence="1" id="KW-0732">Signal</keyword>
<dbReference type="InterPro" id="IPR039448">
    <property type="entry name" value="Beta_helix"/>
</dbReference>
<dbReference type="EMBL" id="KB729955">
    <property type="protein sequence ID" value="ENH75804.1"/>
    <property type="molecule type" value="Genomic_DNA"/>
</dbReference>
<dbReference type="InterPro" id="IPR011050">
    <property type="entry name" value="Pectin_lyase_fold/virulence"/>
</dbReference>
<evidence type="ECO:0000256" key="1">
    <source>
        <dbReference type="SAM" id="SignalP"/>
    </source>
</evidence>